<dbReference type="Pfam" id="PF07980">
    <property type="entry name" value="SusD_RagB"/>
    <property type="match status" value="1"/>
</dbReference>
<sequence length="549" mass="62480">MKSKIISALIVFAGICLPGCKDSFLERTPENSYTDENFYASDDALDAATAPLYNKAWFDYNSRSIMFLGSTRANDFYSPYAFPEFTTFQVTALSDDLAKAWKSFYSVITLANQAIDDINNKCTVDVSESAKKRAISEARLMRACAYFYMLRAWGPVIIIEHNQDVVDNPLRPLNREEDVFQFIINDLTYAAENLPEMGSQSGRATRWAAEGMLAKVYLARSGWKKGGQRDEGDLELARQYAADVCDNSGLELLPNYEDLFKYRFNNNEESLLAMQWVPLGEWGVQNTLIAELAFNSEVVGGLAGWSSLRGSIDMLQQYELADTLRRNATFFTNGSYYPYICIAEGGYTYTKTEVPIKKGVPGGPDDDNDGYVADMNSPLNTYMLRLADVYLTYAEACLGNNESLNSGPGLEYFNKVRYRGFNGKGTWEKSSITLDDIIKERRIEFCAEFSNWYDMVSWYCWKPEKMLDYFNNKQLRGYTTDATIKDNKGYLHFGRYDSSGNFLEGKEYYNAPTVEINITDDDIFLPYPESDVIQNPLLREDPVPYKFNE</sequence>
<evidence type="ECO:0000256" key="3">
    <source>
        <dbReference type="ARBA" id="ARBA00022729"/>
    </source>
</evidence>
<comment type="similarity">
    <text evidence="2">Belongs to the SusD family.</text>
</comment>
<evidence type="ECO:0000259" key="6">
    <source>
        <dbReference type="Pfam" id="PF07980"/>
    </source>
</evidence>
<dbReference type="EMBL" id="DYWE01000119">
    <property type="protein sequence ID" value="HJF82305.1"/>
    <property type="molecule type" value="Genomic_DNA"/>
</dbReference>
<evidence type="ECO:0000313" key="9">
    <source>
        <dbReference type="EMBL" id="OKZ11120.1"/>
    </source>
</evidence>
<feature type="domain" description="SusD-like N-terminal" evidence="7">
    <location>
        <begin position="24"/>
        <end position="218"/>
    </location>
</feature>
<keyword evidence="4" id="KW-0472">Membrane</keyword>
<evidence type="ECO:0000259" key="7">
    <source>
        <dbReference type="Pfam" id="PF14322"/>
    </source>
</evidence>
<evidence type="ECO:0000313" key="10">
    <source>
        <dbReference type="Proteomes" id="UP000186685"/>
    </source>
</evidence>
<evidence type="ECO:0000256" key="4">
    <source>
        <dbReference type="ARBA" id="ARBA00023136"/>
    </source>
</evidence>
<evidence type="ECO:0000256" key="5">
    <source>
        <dbReference type="ARBA" id="ARBA00023237"/>
    </source>
</evidence>
<dbReference type="Proteomes" id="UP000722357">
    <property type="component" value="Unassembled WGS sequence"/>
</dbReference>
<evidence type="ECO:0000256" key="1">
    <source>
        <dbReference type="ARBA" id="ARBA00004442"/>
    </source>
</evidence>
<dbReference type="Gene3D" id="1.25.40.390">
    <property type="match status" value="1"/>
</dbReference>
<comment type="caution">
    <text evidence="9">The sequence shown here is derived from an EMBL/GenBank/DDBJ whole genome shotgun (WGS) entry which is preliminary data.</text>
</comment>
<evidence type="ECO:0000256" key="2">
    <source>
        <dbReference type="ARBA" id="ARBA00006275"/>
    </source>
</evidence>
<dbReference type="InterPro" id="IPR033985">
    <property type="entry name" value="SusD-like_N"/>
</dbReference>
<dbReference type="SUPFAM" id="SSF48452">
    <property type="entry name" value="TPR-like"/>
    <property type="match status" value="1"/>
</dbReference>
<reference evidence="8" key="2">
    <citation type="journal article" date="2021" name="PeerJ">
        <title>Extensive microbial diversity within the chicken gut microbiome revealed by metagenomics and culture.</title>
        <authorList>
            <person name="Gilroy R."/>
            <person name="Ravi A."/>
            <person name="Getino M."/>
            <person name="Pursley I."/>
            <person name="Horton D.L."/>
            <person name="Alikhan N.F."/>
            <person name="Baker D."/>
            <person name="Gharbi K."/>
            <person name="Hall N."/>
            <person name="Watson M."/>
            <person name="Adriaenssens E.M."/>
            <person name="Foster-Nyarko E."/>
            <person name="Jarju S."/>
            <person name="Secka A."/>
            <person name="Antonio M."/>
            <person name="Oren A."/>
            <person name="Chaudhuri R.R."/>
            <person name="La Ragione R."/>
            <person name="Hildebrand F."/>
            <person name="Pallen M.J."/>
        </authorList>
    </citation>
    <scope>NUCLEOTIDE SEQUENCE</scope>
    <source>
        <strain evidence="8">9794</strain>
    </source>
</reference>
<feature type="domain" description="RagB/SusD" evidence="6">
    <location>
        <begin position="345"/>
        <end position="539"/>
    </location>
</feature>
<evidence type="ECO:0000313" key="8">
    <source>
        <dbReference type="EMBL" id="HJF82305.1"/>
    </source>
</evidence>
<dbReference type="AlphaFoldDB" id="A0A854C354"/>
<name>A0A854C354_9BACT</name>
<protein>
    <submittedName>
        <fullName evidence="9">RagB/SusD family nutrient uptake outer membrane protein</fullName>
    </submittedName>
</protein>
<dbReference type="Proteomes" id="UP000186685">
    <property type="component" value="Unassembled WGS sequence"/>
</dbReference>
<reference evidence="8" key="3">
    <citation type="submission" date="2021-09" db="EMBL/GenBank/DDBJ databases">
        <authorList>
            <person name="Gilroy R."/>
        </authorList>
    </citation>
    <scope>NUCLEOTIDE SEQUENCE</scope>
    <source>
        <strain evidence="8">9794</strain>
    </source>
</reference>
<keyword evidence="5" id="KW-0998">Cell outer membrane</keyword>
<proteinExistence type="inferred from homology"/>
<organism evidence="9 10">
    <name type="scientific">Phocaeicola plebeius</name>
    <dbReference type="NCBI Taxonomy" id="310297"/>
    <lineage>
        <taxon>Bacteria</taxon>
        <taxon>Pseudomonadati</taxon>
        <taxon>Bacteroidota</taxon>
        <taxon>Bacteroidia</taxon>
        <taxon>Bacteroidales</taxon>
        <taxon>Bacteroidaceae</taxon>
        <taxon>Phocaeicola</taxon>
    </lineage>
</organism>
<dbReference type="InterPro" id="IPR011990">
    <property type="entry name" value="TPR-like_helical_dom_sf"/>
</dbReference>
<dbReference type="Pfam" id="PF14322">
    <property type="entry name" value="SusD-like_3"/>
    <property type="match status" value="1"/>
</dbReference>
<accession>A0A854C354</accession>
<keyword evidence="3" id="KW-0732">Signal</keyword>
<dbReference type="InterPro" id="IPR012944">
    <property type="entry name" value="SusD_RagB_dom"/>
</dbReference>
<reference evidence="9 10" key="1">
    <citation type="journal article" date="2016" name="Nat. Biotechnol.">
        <title>Measurement of bacterial replication rates in microbial communities.</title>
        <authorList>
            <person name="Brown C.T."/>
            <person name="Olm M.R."/>
            <person name="Thomas B.C."/>
            <person name="Banfield J.F."/>
        </authorList>
    </citation>
    <scope>NUCLEOTIDE SEQUENCE [LARGE SCALE GENOMIC DNA]</scope>
    <source>
        <strain evidence="9">45_130</strain>
    </source>
</reference>
<gene>
    <name evidence="9" type="ORF">BHV76_04875</name>
    <name evidence="8" type="ORF">K8V40_11780</name>
</gene>
<dbReference type="EMBL" id="MNQR01000016">
    <property type="protein sequence ID" value="OKZ11120.1"/>
    <property type="molecule type" value="Genomic_DNA"/>
</dbReference>
<comment type="subcellular location">
    <subcellularLocation>
        <location evidence="1">Cell outer membrane</location>
    </subcellularLocation>
</comment>
<dbReference type="GO" id="GO:0009279">
    <property type="term" value="C:cell outer membrane"/>
    <property type="evidence" value="ECO:0007669"/>
    <property type="project" value="UniProtKB-SubCell"/>
</dbReference>